<name>A0A2S9VGB4_9ALTE</name>
<dbReference type="PANTHER" id="PTHR30590">
    <property type="entry name" value="INNER MEMBRANE PROTEIN"/>
    <property type="match status" value="1"/>
</dbReference>
<evidence type="ECO:0000256" key="1">
    <source>
        <dbReference type="SAM" id="Phobius"/>
    </source>
</evidence>
<proteinExistence type="predicted"/>
<feature type="transmembrane region" description="Helical" evidence="1">
    <location>
        <begin position="328"/>
        <end position="347"/>
    </location>
</feature>
<evidence type="ECO:0000313" key="3">
    <source>
        <dbReference type="EMBL" id="PRO75466.1"/>
    </source>
</evidence>
<accession>A0A2S9VGB4</accession>
<organism evidence="3 4">
    <name type="scientific">Alteromonas alba</name>
    <dbReference type="NCBI Taxonomy" id="2079529"/>
    <lineage>
        <taxon>Bacteria</taxon>
        <taxon>Pseudomonadati</taxon>
        <taxon>Pseudomonadota</taxon>
        <taxon>Gammaproteobacteria</taxon>
        <taxon>Alteromonadales</taxon>
        <taxon>Alteromonadaceae</taxon>
        <taxon>Alteromonas/Salinimonas group</taxon>
        <taxon>Alteromonas</taxon>
    </lineage>
</organism>
<dbReference type="Pfam" id="PF04235">
    <property type="entry name" value="DUF418"/>
    <property type="match status" value="1"/>
</dbReference>
<comment type="caution">
    <text evidence="3">The sequence shown here is derived from an EMBL/GenBank/DDBJ whole genome shotgun (WGS) entry which is preliminary data.</text>
</comment>
<protein>
    <recommendedName>
        <fullName evidence="2">DUF418 domain-containing protein</fullName>
    </recommendedName>
</protein>
<gene>
    <name evidence="3" type="ORF">C6Y40_01080</name>
</gene>
<feature type="transmembrane region" description="Helical" evidence="1">
    <location>
        <begin position="289"/>
        <end position="307"/>
    </location>
</feature>
<dbReference type="InterPro" id="IPR052529">
    <property type="entry name" value="Bact_Transport_Assoc"/>
</dbReference>
<dbReference type="RefSeq" id="WP_105932927.1">
    <property type="nucleotide sequence ID" value="NZ_PVNP01000007.1"/>
</dbReference>
<evidence type="ECO:0000313" key="4">
    <source>
        <dbReference type="Proteomes" id="UP000238949"/>
    </source>
</evidence>
<dbReference type="PANTHER" id="PTHR30590:SF2">
    <property type="entry name" value="INNER MEMBRANE PROTEIN"/>
    <property type="match status" value="1"/>
</dbReference>
<reference evidence="4" key="1">
    <citation type="journal article" date="2020" name="Int. J. Syst. Evol. Microbiol.">
        <title>Alteromonas alba sp. nov., a marine bacterium isolated from the seawater of the West Pacific Ocean.</title>
        <authorList>
            <person name="Sun C."/>
            <person name="Wu Y.-H."/>
            <person name="Xamxidin M."/>
            <person name="Cheng H."/>
            <person name="Xu X.-W."/>
        </authorList>
    </citation>
    <scope>NUCLEOTIDE SEQUENCE [LARGE SCALE GENOMIC DNA]</scope>
    <source>
        <strain evidence="4">190</strain>
    </source>
</reference>
<feature type="transmembrane region" description="Helical" evidence="1">
    <location>
        <begin position="142"/>
        <end position="164"/>
    </location>
</feature>
<keyword evidence="1" id="KW-0812">Transmembrane</keyword>
<feature type="transmembrane region" description="Helical" evidence="1">
    <location>
        <begin position="68"/>
        <end position="84"/>
    </location>
</feature>
<dbReference type="InterPro" id="IPR007349">
    <property type="entry name" value="DUF418"/>
</dbReference>
<feature type="transmembrane region" description="Helical" evidence="1">
    <location>
        <begin position="104"/>
        <end position="130"/>
    </location>
</feature>
<feature type="transmembrane region" description="Helical" evidence="1">
    <location>
        <begin position="248"/>
        <end position="269"/>
    </location>
</feature>
<keyword evidence="1" id="KW-0472">Membrane</keyword>
<keyword evidence="4" id="KW-1185">Reference proteome</keyword>
<keyword evidence="1" id="KW-1133">Transmembrane helix</keyword>
<feature type="transmembrane region" description="Helical" evidence="1">
    <location>
        <begin position="20"/>
        <end position="40"/>
    </location>
</feature>
<dbReference type="EMBL" id="PVNP01000007">
    <property type="protein sequence ID" value="PRO75466.1"/>
    <property type="molecule type" value="Genomic_DNA"/>
</dbReference>
<feature type="domain" description="DUF418" evidence="2">
    <location>
        <begin position="233"/>
        <end position="397"/>
    </location>
</feature>
<dbReference type="Proteomes" id="UP000238949">
    <property type="component" value="Unassembled WGS sequence"/>
</dbReference>
<sequence>MSLQISPATRIISLDALRGVALLGILMMNIIAFAFPRALYDNPFALGPLSAVNEWQWFLVEMFFAEKFYALFAALFGAGIAMMAERQPDPINAKQVHYRRMFWLLLIGLLHAYGLWWGDILVTYAIGGMLIFKCRNWSVKKLLSFGLFLQSILMLLLLLVYYSWGGMSDAEQLEVIHSISPPLAKLQQEIAAYQGNWWQRASMRVDTTLDFHVNALIAVEFRMCGLMLIGMALYKLGIVTASRSLKFYRLNGILGVIIGALICGAGALLSKQNGVVIPEFTTVYRFPNYWGALVLAWGYVCLVMWLVKVAGNNWQGAVVNYLAPVGQMALSNYLLQTVLCCAIFYGWGLGLFGELQRSSLTLIVIAIWAVQLGFSRWWLSRFSSGPMERVWRNLTQRRWQPVLQRRARQAA</sequence>
<evidence type="ECO:0000259" key="2">
    <source>
        <dbReference type="Pfam" id="PF04235"/>
    </source>
</evidence>
<dbReference type="AlphaFoldDB" id="A0A2S9VGB4"/>
<dbReference type="OrthoDB" id="9807744at2"/>
<feature type="transmembrane region" description="Helical" evidence="1">
    <location>
        <begin position="359"/>
        <end position="379"/>
    </location>
</feature>